<evidence type="ECO:0000313" key="1">
    <source>
        <dbReference type="EMBL" id="KAJ2998951.1"/>
    </source>
</evidence>
<comment type="caution">
    <text evidence="1">The sequence shown here is derived from an EMBL/GenBank/DDBJ whole genome shotgun (WGS) entry which is preliminary data.</text>
</comment>
<reference evidence="1" key="1">
    <citation type="submission" date="2022-10" db="EMBL/GenBank/DDBJ databases">
        <title>Genome Sequence of Xylaria curta.</title>
        <authorList>
            <person name="Buettner E."/>
        </authorList>
    </citation>
    <scope>NUCLEOTIDE SEQUENCE</scope>
    <source>
        <strain evidence="1">Babe10</strain>
    </source>
</reference>
<sequence length="271" mass="30280">MRPHVLVVAFAAAGTIADANRQSIRRGEQTAVNGIGFKDRASPGLLARSSLSVLSPLTRRTNPRRGFNKSPTTLSRRDHDDHYDNDHDGDGGGDDDYYDYNEDYKKDEGRTNTAAIVGGVLGGVIVVLIVLFLLFWFKFRPRMQNRRRKRREDDEEERKRKEEEERERLEHEPVFNTGNNPRSYQPVATDEPPNYQQVFGVAGAPQPSPQRGTAEFPAELPSPVDIVPVADGREPSSHPSASPSDYSKGSDISHPPKPPINDPDDRPPPTY</sequence>
<protein>
    <submittedName>
        <fullName evidence="1">Uncharacterized protein</fullName>
    </submittedName>
</protein>
<accession>A0ACC1PT08</accession>
<gene>
    <name evidence="1" type="ORF">NUW58_g153</name>
</gene>
<name>A0ACC1PT08_9PEZI</name>
<evidence type="ECO:0000313" key="2">
    <source>
        <dbReference type="Proteomes" id="UP001143856"/>
    </source>
</evidence>
<dbReference type="Proteomes" id="UP001143856">
    <property type="component" value="Unassembled WGS sequence"/>
</dbReference>
<organism evidence="1 2">
    <name type="scientific">Xylaria curta</name>
    <dbReference type="NCBI Taxonomy" id="42375"/>
    <lineage>
        <taxon>Eukaryota</taxon>
        <taxon>Fungi</taxon>
        <taxon>Dikarya</taxon>
        <taxon>Ascomycota</taxon>
        <taxon>Pezizomycotina</taxon>
        <taxon>Sordariomycetes</taxon>
        <taxon>Xylariomycetidae</taxon>
        <taxon>Xylariales</taxon>
        <taxon>Xylariaceae</taxon>
        <taxon>Xylaria</taxon>
    </lineage>
</organism>
<proteinExistence type="predicted"/>
<dbReference type="EMBL" id="JAPDGR010000011">
    <property type="protein sequence ID" value="KAJ2998951.1"/>
    <property type="molecule type" value="Genomic_DNA"/>
</dbReference>
<keyword evidence="2" id="KW-1185">Reference proteome</keyword>